<dbReference type="EMBL" id="CP002656">
    <property type="protein sequence ID" value="AEB94202.1"/>
    <property type="molecule type" value="Genomic_DNA"/>
</dbReference>
<gene>
    <name evidence="1" type="ordered locus">Mcup_0092</name>
</gene>
<dbReference type="HOGENOM" id="CLU_157709_0_0_2"/>
<dbReference type="RefSeq" id="WP_013736703.1">
    <property type="nucleotide sequence ID" value="NC_015435.1"/>
</dbReference>
<dbReference type="AlphaFoldDB" id="F4FY04"/>
<evidence type="ECO:0000313" key="1">
    <source>
        <dbReference type="EMBL" id="AEB94202.1"/>
    </source>
</evidence>
<dbReference type="STRING" id="1006006.Mcup_0092"/>
<dbReference type="Proteomes" id="UP000007812">
    <property type="component" value="Chromosome"/>
</dbReference>
<accession>F4FY04</accession>
<dbReference type="OrthoDB" id="43304at2157"/>
<dbReference type="eggNOG" id="arCOG04224">
    <property type="taxonomic scope" value="Archaea"/>
</dbReference>
<evidence type="ECO:0000313" key="2">
    <source>
        <dbReference type="Proteomes" id="UP000007812"/>
    </source>
</evidence>
<keyword evidence="2" id="KW-1185">Reference proteome</keyword>
<reference evidence="1 2" key="1">
    <citation type="journal article" date="2011" name="J. Bacteriol.">
        <title>Complete genome sequence of Metallosphaera cuprina, a metal sulfide-oxidizing archaeon from a hot spring.</title>
        <authorList>
            <person name="Liu L.J."/>
            <person name="You X.Y."/>
            <person name="Zheng H."/>
            <person name="Wang S."/>
            <person name="Jiang C.Y."/>
            <person name="Liu S.J."/>
        </authorList>
    </citation>
    <scope>NUCLEOTIDE SEQUENCE [LARGE SCALE GENOMIC DNA]</scope>
    <source>
        <strain evidence="1 2">Ar-4</strain>
    </source>
</reference>
<dbReference type="GeneID" id="10492288"/>
<sequence length="115" mass="12861">MNPESEEEKKTDIKSLVNIIPPASALKGREKGVLKEKRVKIRKRPEVKGGSLLISSKLTKEMEIKGEVEISVKGKRIRLKAISQETIPEIEVWASPEDMLKLGIEDNSTVTLRAI</sequence>
<proteinExistence type="predicted"/>
<protein>
    <submittedName>
        <fullName evidence="1">Uncharacterized protein</fullName>
    </submittedName>
</protein>
<organism evidence="1 2">
    <name type="scientific">Metallosphaera cuprina (strain Ar-4)</name>
    <dbReference type="NCBI Taxonomy" id="1006006"/>
    <lineage>
        <taxon>Archaea</taxon>
        <taxon>Thermoproteota</taxon>
        <taxon>Thermoprotei</taxon>
        <taxon>Sulfolobales</taxon>
        <taxon>Sulfolobaceae</taxon>
        <taxon>Metallosphaera</taxon>
    </lineage>
</organism>
<name>F4FY04_METCR</name>
<dbReference type="PATRIC" id="fig|1006006.8.peg.93"/>
<dbReference type="KEGG" id="mcn:Mcup_0092"/>